<dbReference type="InterPro" id="IPR053714">
    <property type="entry name" value="Iso_Racemase_Enz_sf"/>
</dbReference>
<sequence length="263" mass="27862">MPPSTPSSLSASPKLAFIVPSSNTAVEALTISMLHSLPKNITIIPIFTRIRVQTLGTDPSSLAQFNNTETFTTASQLLSDAQPAAILWNGASGMFVGGALASDQALARAMSDATPNKTPCSTTTLATCAALEFLGIRDISIAVPYTPELTKRVSDFFTNEGYTVHSACCMDTTPASNIDIATCSPEEIREVIRRSVVPGKTQAVLVACTNWPAAPLVAELEAELGVCVLDSVAVTLWHGLRMIGAQGSHYSDSMKQWGKLFSP</sequence>
<keyword evidence="2" id="KW-1185">Reference proteome</keyword>
<name>A0AAI8Z8W2_9PEZI</name>
<dbReference type="EMBL" id="CAVMBE010000126">
    <property type="protein sequence ID" value="CAK4034610.1"/>
    <property type="molecule type" value="Genomic_DNA"/>
</dbReference>
<proteinExistence type="predicted"/>
<dbReference type="PANTHER" id="PTHR40267:SF1">
    <property type="entry name" value="BLR3294 PROTEIN"/>
    <property type="match status" value="1"/>
</dbReference>
<dbReference type="Pfam" id="PF17645">
    <property type="entry name" value="Amdase"/>
    <property type="match status" value="1"/>
</dbReference>
<protein>
    <recommendedName>
        <fullName evidence="3">Asp/Glu racemase</fullName>
    </recommendedName>
</protein>
<reference evidence="1" key="1">
    <citation type="submission" date="2023-11" db="EMBL/GenBank/DDBJ databases">
        <authorList>
            <person name="Alioto T."/>
            <person name="Alioto T."/>
            <person name="Gomez Garrido J."/>
        </authorList>
    </citation>
    <scope>NUCLEOTIDE SEQUENCE</scope>
</reference>
<evidence type="ECO:0000313" key="2">
    <source>
        <dbReference type="Proteomes" id="UP001296104"/>
    </source>
</evidence>
<dbReference type="AlphaFoldDB" id="A0AAI8Z8W2"/>
<comment type="caution">
    <text evidence="1">The sequence shown here is derived from an EMBL/GenBank/DDBJ whole genome shotgun (WGS) entry which is preliminary data.</text>
</comment>
<accession>A0AAI8Z8W2</accession>
<dbReference type="InterPro" id="IPR026286">
    <property type="entry name" value="MaiA/AMDase"/>
</dbReference>
<dbReference type="Gene3D" id="3.40.50.12500">
    <property type="match status" value="1"/>
</dbReference>
<dbReference type="PIRSF" id="PIRSF015736">
    <property type="entry name" value="MI"/>
    <property type="match status" value="1"/>
</dbReference>
<dbReference type="PANTHER" id="PTHR40267">
    <property type="entry name" value="BLR3294 PROTEIN"/>
    <property type="match status" value="1"/>
</dbReference>
<gene>
    <name evidence="1" type="ORF">LECACI_7A009768</name>
</gene>
<organism evidence="1 2">
    <name type="scientific">Lecanosticta acicola</name>
    <dbReference type="NCBI Taxonomy" id="111012"/>
    <lineage>
        <taxon>Eukaryota</taxon>
        <taxon>Fungi</taxon>
        <taxon>Dikarya</taxon>
        <taxon>Ascomycota</taxon>
        <taxon>Pezizomycotina</taxon>
        <taxon>Dothideomycetes</taxon>
        <taxon>Dothideomycetidae</taxon>
        <taxon>Mycosphaerellales</taxon>
        <taxon>Mycosphaerellaceae</taxon>
        <taxon>Lecanosticta</taxon>
    </lineage>
</organism>
<dbReference type="Proteomes" id="UP001296104">
    <property type="component" value="Unassembled WGS sequence"/>
</dbReference>
<evidence type="ECO:0008006" key="3">
    <source>
        <dbReference type="Google" id="ProtNLM"/>
    </source>
</evidence>
<evidence type="ECO:0000313" key="1">
    <source>
        <dbReference type="EMBL" id="CAK4034610.1"/>
    </source>
</evidence>